<sequence>MFEVQIVWDQSSHVNNCRRKQTSRRVSASFDKEERRMRRVVSEAGAAGGTRGAHVPARHTRRRRSGRARRAAGAARQRSAAPAGEERSEPHAPACDHSGSMRLPLLPLLVLPLVLVRPAAGETSFIYERASVGEEALRELSATGALDDYN</sequence>
<evidence type="ECO:0000313" key="2">
    <source>
        <dbReference type="EMBL" id="OWR53008.1"/>
    </source>
</evidence>
<organism evidence="2 3">
    <name type="scientific">Danaus plexippus plexippus</name>
    <dbReference type="NCBI Taxonomy" id="278856"/>
    <lineage>
        <taxon>Eukaryota</taxon>
        <taxon>Metazoa</taxon>
        <taxon>Ecdysozoa</taxon>
        <taxon>Arthropoda</taxon>
        <taxon>Hexapoda</taxon>
        <taxon>Insecta</taxon>
        <taxon>Pterygota</taxon>
        <taxon>Neoptera</taxon>
        <taxon>Endopterygota</taxon>
        <taxon>Lepidoptera</taxon>
        <taxon>Glossata</taxon>
        <taxon>Ditrysia</taxon>
        <taxon>Papilionoidea</taxon>
        <taxon>Nymphalidae</taxon>
        <taxon>Danainae</taxon>
        <taxon>Danaini</taxon>
        <taxon>Danaina</taxon>
        <taxon>Danaus</taxon>
        <taxon>Danaus</taxon>
    </lineage>
</organism>
<feature type="region of interest" description="Disordered" evidence="1">
    <location>
        <begin position="19"/>
        <end position="99"/>
    </location>
</feature>
<dbReference type="AlphaFoldDB" id="A0A212FH01"/>
<dbReference type="Proteomes" id="UP000007151">
    <property type="component" value="Unassembled WGS sequence"/>
</dbReference>
<feature type="compositionally biased region" description="Basic residues" evidence="1">
    <location>
        <begin position="56"/>
        <end position="70"/>
    </location>
</feature>
<accession>A0A212FH01</accession>
<dbReference type="EMBL" id="AGBW02008579">
    <property type="protein sequence ID" value="OWR53008.1"/>
    <property type="molecule type" value="Genomic_DNA"/>
</dbReference>
<gene>
    <name evidence="2" type="ORF">KGM_207514</name>
</gene>
<reference evidence="2 3" key="1">
    <citation type="journal article" date="2011" name="Cell">
        <title>The monarch butterfly genome yields insights into long-distance migration.</title>
        <authorList>
            <person name="Zhan S."/>
            <person name="Merlin C."/>
            <person name="Boore J.L."/>
            <person name="Reppert S.M."/>
        </authorList>
    </citation>
    <scope>NUCLEOTIDE SEQUENCE [LARGE SCALE GENOMIC DNA]</scope>
    <source>
        <strain evidence="2">F-2</strain>
    </source>
</reference>
<protein>
    <submittedName>
        <fullName evidence="2">Uncharacterized protein</fullName>
    </submittedName>
</protein>
<name>A0A212FH01_DANPL</name>
<comment type="caution">
    <text evidence="2">The sequence shown here is derived from an EMBL/GenBank/DDBJ whole genome shotgun (WGS) entry which is preliminary data.</text>
</comment>
<dbReference type="KEGG" id="dpl:KGM_207514"/>
<dbReference type="InParanoid" id="A0A212FH01"/>
<keyword evidence="3" id="KW-1185">Reference proteome</keyword>
<evidence type="ECO:0000313" key="3">
    <source>
        <dbReference type="Proteomes" id="UP000007151"/>
    </source>
</evidence>
<evidence type="ECO:0000256" key="1">
    <source>
        <dbReference type="SAM" id="MobiDB-lite"/>
    </source>
</evidence>
<proteinExistence type="predicted"/>
<feature type="compositionally biased region" description="Low complexity" evidence="1">
    <location>
        <begin position="71"/>
        <end position="83"/>
    </location>
</feature>